<dbReference type="InterPro" id="IPR018775">
    <property type="entry name" value="RlaP"/>
</dbReference>
<dbReference type="Pfam" id="PF10127">
    <property type="entry name" value="RlaP"/>
    <property type="match status" value="1"/>
</dbReference>
<evidence type="ECO:0000313" key="2">
    <source>
        <dbReference type="Proteomes" id="UP001500443"/>
    </source>
</evidence>
<keyword evidence="2" id="KW-1185">Reference proteome</keyword>
<gene>
    <name evidence="1" type="ORF">GCM10009802_40690</name>
</gene>
<comment type="caution">
    <text evidence="1">The sequence shown here is derived from an EMBL/GenBank/DDBJ whole genome shotgun (WGS) entry which is preliminary data.</text>
</comment>
<evidence type="ECO:0000313" key="1">
    <source>
        <dbReference type="EMBL" id="GAA2132340.1"/>
    </source>
</evidence>
<proteinExistence type="predicted"/>
<dbReference type="EMBL" id="BAAAPF010000144">
    <property type="protein sequence ID" value="GAA2132340.1"/>
    <property type="molecule type" value="Genomic_DNA"/>
</dbReference>
<protein>
    <recommendedName>
        <fullName evidence="3">Nucleotidyltransferase</fullName>
    </recommendedName>
</protein>
<dbReference type="Proteomes" id="UP001500443">
    <property type="component" value="Unassembled WGS sequence"/>
</dbReference>
<evidence type="ECO:0008006" key="3">
    <source>
        <dbReference type="Google" id="ProtNLM"/>
    </source>
</evidence>
<name>A0ABN2YUI7_9ACTN</name>
<reference evidence="1 2" key="1">
    <citation type="journal article" date="2019" name="Int. J. Syst. Evol. Microbiol.">
        <title>The Global Catalogue of Microorganisms (GCM) 10K type strain sequencing project: providing services to taxonomists for standard genome sequencing and annotation.</title>
        <authorList>
            <consortium name="The Broad Institute Genomics Platform"/>
            <consortium name="The Broad Institute Genome Sequencing Center for Infectious Disease"/>
            <person name="Wu L."/>
            <person name="Ma J."/>
        </authorList>
    </citation>
    <scope>NUCLEOTIDE SEQUENCE [LARGE SCALE GENOMIC DNA]</scope>
    <source>
        <strain evidence="1 2">JCM 15481</strain>
    </source>
</reference>
<sequence>MSTAPDPAALAAAGLPDLAPALASPAHPLVFATVSGAHLYGFPSRDSDVDLRGAHLPTLTGLWGDVAGAPGVERLAADVAALRGALDEAQGRTPLPDAPEGRAELGEIVVDARLQLG</sequence>
<accession>A0ABN2YUI7</accession>
<organism evidence="1 2">
    <name type="scientific">Streptomyces synnematoformans</name>
    <dbReference type="NCBI Taxonomy" id="415721"/>
    <lineage>
        <taxon>Bacteria</taxon>
        <taxon>Bacillati</taxon>
        <taxon>Actinomycetota</taxon>
        <taxon>Actinomycetes</taxon>
        <taxon>Kitasatosporales</taxon>
        <taxon>Streptomycetaceae</taxon>
        <taxon>Streptomyces</taxon>
    </lineage>
</organism>